<dbReference type="HOGENOM" id="CLU_2680237_0_0_10"/>
<dbReference type="Proteomes" id="UP000018901">
    <property type="component" value="Chromosome"/>
</dbReference>
<keyword evidence="1" id="KW-0472">Membrane</keyword>
<dbReference type="EMBL" id="CP007034">
    <property type="protein sequence ID" value="AHF13564.1"/>
    <property type="molecule type" value="Genomic_DNA"/>
</dbReference>
<gene>
    <name evidence="2" type="ORF">BARVI_01370</name>
</gene>
<dbReference type="KEGG" id="bvs:BARVI_01370"/>
<keyword evidence="3" id="KW-1185">Reference proteome</keyword>
<keyword evidence="1" id="KW-1133">Transmembrane helix</keyword>
<feature type="transmembrane region" description="Helical" evidence="1">
    <location>
        <begin position="7"/>
        <end position="37"/>
    </location>
</feature>
<keyword evidence="1" id="KW-0812">Transmembrane</keyword>
<name>W0EWH3_9BACT</name>
<evidence type="ECO:0000256" key="1">
    <source>
        <dbReference type="SAM" id="Phobius"/>
    </source>
</evidence>
<reference evidence="2 3" key="1">
    <citation type="submission" date="2013-12" db="EMBL/GenBank/DDBJ databases">
        <authorList>
            <consortium name="DOE Joint Genome Institute"/>
            <person name="Eisen J."/>
            <person name="Huntemann M."/>
            <person name="Han J."/>
            <person name="Chen A."/>
            <person name="Kyrpides N."/>
            <person name="Mavromatis K."/>
            <person name="Markowitz V."/>
            <person name="Palaniappan K."/>
            <person name="Ivanova N."/>
            <person name="Schaumberg A."/>
            <person name="Pati A."/>
            <person name="Liolios K."/>
            <person name="Nordberg H.P."/>
            <person name="Cantor M.N."/>
            <person name="Hua S.X."/>
            <person name="Woyke T."/>
        </authorList>
    </citation>
    <scope>NUCLEOTIDE SEQUENCE [LARGE SCALE GENOMIC DNA]</scope>
    <source>
        <strain evidence="3">DSM 18177</strain>
    </source>
</reference>
<feature type="transmembrane region" description="Helical" evidence="1">
    <location>
        <begin position="49"/>
        <end position="72"/>
    </location>
</feature>
<proteinExistence type="predicted"/>
<protein>
    <submittedName>
        <fullName evidence="2">Uncharacterized protein</fullName>
    </submittedName>
</protein>
<sequence length="74" mass="8066">MMSRNKILILLGGILFICFIIFRAFAILTIAPCALAALIYGIRTHDRPFIIGSACALGVGIVGIVYTIFLIYSM</sequence>
<dbReference type="AlphaFoldDB" id="W0EWH3"/>
<evidence type="ECO:0000313" key="3">
    <source>
        <dbReference type="Proteomes" id="UP000018901"/>
    </source>
</evidence>
<evidence type="ECO:0000313" key="2">
    <source>
        <dbReference type="EMBL" id="AHF13564.1"/>
    </source>
</evidence>
<organism evidence="2 3">
    <name type="scientific">Barnesiella viscericola DSM 18177</name>
    <dbReference type="NCBI Taxonomy" id="880074"/>
    <lineage>
        <taxon>Bacteria</taxon>
        <taxon>Pseudomonadati</taxon>
        <taxon>Bacteroidota</taxon>
        <taxon>Bacteroidia</taxon>
        <taxon>Bacteroidales</taxon>
        <taxon>Barnesiellaceae</taxon>
        <taxon>Barnesiella</taxon>
    </lineage>
</organism>
<accession>W0EWH3</accession>